<evidence type="ECO:0000313" key="2">
    <source>
        <dbReference type="Proteomes" id="UP000187185"/>
    </source>
</evidence>
<dbReference type="InterPro" id="IPR048000">
    <property type="entry name" value="TnsA-like"/>
</dbReference>
<name>A0A1P8U4N2_9MICO</name>
<evidence type="ECO:0008006" key="3">
    <source>
        <dbReference type="Google" id="ProtNLM"/>
    </source>
</evidence>
<dbReference type="NCBIfam" id="NF033179">
    <property type="entry name" value="TnsA_like_Actin"/>
    <property type="match status" value="1"/>
</dbReference>
<organism evidence="1 2">
    <name type="scientific">Microbacterium aurum</name>
    <dbReference type="NCBI Taxonomy" id="36805"/>
    <lineage>
        <taxon>Bacteria</taxon>
        <taxon>Bacillati</taxon>
        <taxon>Actinomycetota</taxon>
        <taxon>Actinomycetes</taxon>
        <taxon>Micrococcales</taxon>
        <taxon>Microbacteriaceae</taxon>
        <taxon>Microbacterium</taxon>
    </lineage>
</organism>
<dbReference type="AlphaFoldDB" id="A0A1P8U4N2"/>
<evidence type="ECO:0000313" key="1">
    <source>
        <dbReference type="EMBL" id="APZ33076.1"/>
    </source>
</evidence>
<gene>
    <name evidence="1" type="ORF">BOH66_01245</name>
</gene>
<accession>A0A1P8U4N2</accession>
<protein>
    <recommendedName>
        <fullName evidence="3">Transposase</fullName>
    </recommendedName>
</protein>
<reference evidence="1 2" key="1">
    <citation type="submission" date="2016-12" db="EMBL/GenBank/DDBJ databases">
        <title>Complete genome sequence of Microbacterium aurum KACC 15219.</title>
        <authorList>
            <person name="Jung Y."/>
            <person name="Shin J.-H."/>
            <person name="Lee Y.-J."/>
            <person name="Yi H."/>
            <person name="Bahn Y.-S."/>
            <person name="Kim J.F."/>
            <person name="Lee D.-W."/>
        </authorList>
    </citation>
    <scope>NUCLEOTIDE SEQUENCE [LARGE SCALE GENOMIC DNA]</scope>
    <source>
        <strain evidence="1 2">KACC 15219</strain>
    </source>
</reference>
<keyword evidence="2" id="KW-1185">Reference proteome</keyword>
<dbReference type="Proteomes" id="UP000187185">
    <property type="component" value="Chromosome"/>
</dbReference>
<dbReference type="STRING" id="36805.BOH66_01245"/>
<sequence length="253" mass="28937">MSETTPTTEYLNSATWLRGKKLTTAPLDSNLLDRELYDVDPVRRGAAYPRQRNYHGYFSMASTGEHVWHESLLERDCLMWLDWATDIVAISSQPMKLTTADGEVHYPDLLGLDANGTQTVYDVKPLARINEKARAQFAWTRDVCADIGWDYRVLTELPIQYKVNLTWFAQFRHHGHHPGAAEETSALEAFREGWTIHDAVRAMPAHSMARARSNVFHLLWTGALTCDMNARMSDRTLLHPRHTTRQEFPNALA</sequence>
<proteinExistence type="predicted"/>
<dbReference type="KEGG" id="maur:BOH66_01245"/>
<dbReference type="RefSeq" id="WP_076688560.1">
    <property type="nucleotide sequence ID" value="NZ_CP018762.1"/>
</dbReference>
<dbReference type="EMBL" id="CP018762">
    <property type="protein sequence ID" value="APZ33076.1"/>
    <property type="molecule type" value="Genomic_DNA"/>
</dbReference>